<gene>
    <name evidence="1" type="ORF">CANARDRAFT_159917</name>
</gene>
<proteinExistence type="predicted"/>
<accession>A0A1E4T098</accession>
<organism evidence="1 2">
    <name type="scientific">[Candida] arabinofermentans NRRL YB-2248</name>
    <dbReference type="NCBI Taxonomy" id="983967"/>
    <lineage>
        <taxon>Eukaryota</taxon>
        <taxon>Fungi</taxon>
        <taxon>Dikarya</taxon>
        <taxon>Ascomycota</taxon>
        <taxon>Saccharomycotina</taxon>
        <taxon>Pichiomycetes</taxon>
        <taxon>Pichiales</taxon>
        <taxon>Pichiaceae</taxon>
        <taxon>Ogataea</taxon>
        <taxon>Ogataea/Candida clade</taxon>
    </lineage>
</organism>
<dbReference type="AlphaFoldDB" id="A0A1E4T098"/>
<name>A0A1E4T098_9ASCO</name>
<protein>
    <submittedName>
        <fullName evidence="1">Uncharacterized protein</fullName>
    </submittedName>
</protein>
<keyword evidence="2" id="KW-1185">Reference proteome</keyword>
<reference evidence="2" key="1">
    <citation type="submission" date="2016-04" db="EMBL/GenBank/DDBJ databases">
        <title>Comparative genomics of biotechnologically important yeasts.</title>
        <authorList>
            <consortium name="DOE Joint Genome Institute"/>
            <person name="Riley R."/>
            <person name="Haridas S."/>
            <person name="Wolfe K.H."/>
            <person name="Lopes M.R."/>
            <person name="Hittinger C.T."/>
            <person name="Goker M."/>
            <person name="Salamov A."/>
            <person name="Wisecaver J."/>
            <person name="Long T.M."/>
            <person name="Aerts A.L."/>
            <person name="Barry K."/>
            <person name="Choi C."/>
            <person name="Clum A."/>
            <person name="Coughlan A.Y."/>
            <person name="Deshpande S."/>
            <person name="Douglass A.P."/>
            <person name="Hanson S.J."/>
            <person name="Klenk H.-P."/>
            <person name="Labutti K."/>
            <person name="Lapidus A."/>
            <person name="Lindquist E."/>
            <person name="Lipzen A."/>
            <person name="Meier-Kolthoff J.P."/>
            <person name="Ohm R.A."/>
            <person name="Otillar R.P."/>
            <person name="Pangilinan J."/>
            <person name="Peng Y."/>
            <person name="Rokas A."/>
            <person name="Rosa C.A."/>
            <person name="Scheuner C."/>
            <person name="Sibirny A.A."/>
            <person name="Slot J.C."/>
            <person name="Stielow J.B."/>
            <person name="Sun H."/>
            <person name="Kurtzman C.P."/>
            <person name="Blackwell M."/>
            <person name="Grigoriev I.V."/>
            <person name="Jeffries T.W."/>
        </authorList>
    </citation>
    <scope>NUCLEOTIDE SEQUENCE [LARGE SCALE GENOMIC DNA]</scope>
    <source>
        <strain evidence="2">NRRL YB-2248</strain>
    </source>
</reference>
<sequence>MGIPPEYSGLLAYMVPIKLTVLIKECCISINSLSKRVSTESQSAKFSMSEKNFSNLRSRGLFFFFFFSDRFFQCCLEVLGAGNRRLISIGSKKSKNL</sequence>
<evidence type="ECO:0000313" key="2">
    <source>
        <dbReference type="Proteomes" id="UP000094801"/>
    </source>
</evidence>
<dbReference type="EMBL" id="KV453853">
    <property type="protein sequence ID" value="ODV85150.1"/>
    <property type="molecule type" value="Genomic_DNA"/>
</dbReference>
<dbReference type="Proteomes" id="UP000094801">
    <property type="component" value="Unassembled WGS sequence"/>
</dbReference>
<evidence type="ECO:0000313" key="1">
    <source>
        <dbReference type="EMBL" id="ODV85150.1"/>
    </source>
</evidence>